<dbReference type="EMBL" id="AYYY01000025">
    <property type="protein sequence ID" value="KRM61655.1"/>
    <property type="molecule type" value="Genomic_DNA"/>
</dbReference>
<dbReference type="InterPro" id="IPR036477">
    <property type="entry name" value="Formyl_transf_N_sf"/>
</dbReference>
<comment type="caution">
    <text evidence="6">The sequence shown here is derived from an EMBL/GenBank/DDBJ whole genome shotgun (WGS) entry which is preliminary data.</text>
</comment>
<dbReference type="NCBIfam" id="TIGR00639">
    <property type="entry name" value="PurN"/>
    <property type="match status" value="1"/>
</dbReference>
<dbReference type="PANTHER" id="PTHR43369:SF2">
    <property type="entry name" value="PHOSPHORIBOSYLGLYCINAMIDE FORMYLTRANSFERASE"/>
    <property type="match status" value="1"/>
</dbReference>
<evidence type="ECO:0000256" key="3">
    <source>
        <dbReference type="ARBA" id="ARBA00022755"/>
    </source>
</evidence>
<dbReference type="InterPro" id="IPR002376">
    <property type="entry name" value="Formyl_transf_N"/>
</dbReference>
<evidence type="ECO:0000313" key="7">
    <source>
        <dbReference type="Proteomes" id="UP000051733"/>
    </source>
</evidence>
<comment type="catalytic activity">
    <reaction evidence="4">
        <text>N(1)-(5-phospho-beta-D-ribosyl)glycinamide + (6R)-10-formyltetrahydrofolate = N(2)-formyl-N(1)-(5-phospho-beta-D-ribosyl)glycinamide + (6S)-5,6,7,8-tetrahydrofolate + H(+)</text>
        <dbReference type="Rhea" id="RHEA:15053"/>
        <dbReference type="ChEBI" id="CHEBI:15378"/>
        <dbReference type="ChEBI" id="CHEBI:57453"/>
        <dbReference type="ChEBI" id="CHEBI:143788"/>
        <dbReference type="ChEBI" id="CHEBI:147286"/>
        <dbReference type="ChEBI" id="CHEBI:195366"/>
        <dbReference type="EC" id="2.1.2.2"/>
    </reaction>
</comment>
<dbReference type="OrthoDB" id="9806170at2"/>
<evidence type="ECO:0000256" key="4">
    <source>
        <dbReference type="HAMAP-Rule" id="MF_01930"/>
    </source>
</evidence>
<dbReference type="EC" id="2.1.2.2" evidence="4"/>
<keyword evidence="3 4" id="KW-0658">Purine biosynthesis</keyword>
<dbReference type="GO" id="GO:0006189">
    <property type="term" value="P:'de novo' IMP biosynthetic process"/>
    <property type="evidence" value="ECO:0007669"/>
    <property type="project" value="UniProtKB-UniRule"/>
</dbReference>
<feature type="active site" description="Proton donor" evidence="4">
    <location>
        <position position="109"/>
    </location>
</feature>
<evidence type="ECO:0000256" key="1">
    <source>
        <dbReference type="ARBA" id="ARBA00005054"/>
    </source>
</evidence>
<feature type="binding site" evidence="4">
    <location>
        <begin position="90"/>
        <end position="93"/>
    </location>
    <ligand>
        <name>(6R)-10-formyltetrahydrofolate</name>
        <dbReference type="ChEBI" id="CHEBI:195366"/>
    </ligand>
</feature>
<evidence type="ECO:0000313" key="6">
    <source>
        <dbReference type="EMBL" id="KRM61655.1"/>
    </source>
</evidence>
<name>A0A0R2A3T7_9LACO</name>
<evidence type="ECO:0000259" key="5">
    <source>
        <dbReference type="Pfam" id="PF00551"/>
    </source>
</evidence>
<dbReference type="PANTHER" id="PTHR43369">
    <property type="entry name" value="PHOSPHORIBOSYLGLYCINAMIDE FORMYLTRANSFERASE"/>
    <property type="match status" value="1"/>
</dbReference>
<dbReference type="GO" id="GO:0004644">
    <property type="term" value="F:phosphoribosylglycinamide formyltransferase activity"/>
    <property type="evidence" value="ECO:0007669"/>
    <property type="project" value="UniProtKB-UniRule"/>
</dbReference>
<evidence type="ECO:0000256" key="2">
    <source>
        <dbReference type="ARBA" id="ARBA00022679"/>
    </source>
</evidence>
<feature type="site" description="Raises pKa of active site His" evidence="4">
    <location>
        <position position="145"/>
    </location>
</feature>
<comment type="similarity">
    <text evidence="4">Belongs to the GART family.</text>
</comment>
<dbReference type="RefSeq" id="WP_057778993.1">
    <property type="nucleotide sequence ID" value="NZ_AYYY01000025.1"/>
</dbReference>
<dbReference type="HAMAP" id="MF_01930">
    <property type="entry name" value="PurN"/>
    <property type="match status" value="1"/>
</dbReference>
<dbReference type="Proteomes" id="UP000051733">
    <property type="component" value="Unassembled WGS sequence"/>
</dbReference>
<dbReference type="UniPathway" id="UPA00074">
    <property type="reaction ID" value="UER00126"/>
</dbReference>
<comment type="function">
    <text evidence="4">Catalyzes the transfer of a formyl group from 10-formyltetrahydrofolate to 5-phospho-ribosyl-glycinamide (GAR), producing 5-phospho-ribosyl-N-formylglycinamide (FGAR) and tetrahydrofolate.</text>
</comment>
<dbReference type="CDD" id="cd08645">
    <property type="entry name" value="FMT_core_GART"/>
    <property type="match status" value="1"/>
</dbReference>
<feature type="domain" description="Formyl transferase N-terminal" evidence="5">
    <location>
        <begin position="3"/>
        <end position="181"/>
    </location>
</feature>
<protein>
    <recommendedName>
        <fullName evidence="4">Phosphoribosylglycinamide formyltransferase</fullName>
        <ecNumber evidence="4">2.1.2.2</ecNumber>
    </recommendedName>
    <alternativeName>
        <fullName evidence="4">5'-phosphoribosylglycinamide transformylase</fullName>
    </alternativeName>
    <alternativeName>
        <fullName evidence="4">GAR transformylase</fullName>
        <shortName evidence="4">GART</shortName>
    </alternativeName>
</protein>
<proteinExistence type="inferred from homology"/>
<keyword evidence="7" id="KW-1185">Reference proteome</keyword>
<dbReference type="SUPFAM" id="SSF53328">
    <property type="entry name" value="Formyltransferase"/>
    <property type="match status" value="1"/>
</dbReference>
<dbReference type="AlphaFoldDB" id="A0A0R2A3T7"/>
<organism evidence="6 7">
    <name type="scientific">Paucilactobacillus vaccinostercus DSM 20634</name>
    <dbReference type="NCBI Taxonomy" id="1423813"/>
    <lineage>
        <taxon>Bacteria</taxon>
        <taxon>Bacillati</taxon>
        <taxon>Bacillota</taxon>
        <taxon>Bacilli</taxon>
        <taxon>Lactobacillales</taxon>
        <taxon>Lactobacillaceae</taxon>
        <taxon>Paucilactobacillus</taxon>
    </lineage>
</organism>
<gene>
    <name evidence="4" type="primary">purN</name>
    <name evidence="6" type="ORF">FC26_GL001733</name>
</gene>
<dbReference type="PATRIC" id="fig|1423813.3.peg.1760"/>
<comment type="pathway">
    <text evidence="1 4">Purine metabolism; IMP biosynthesis via de novo pathway; N(2)-formyl-N(1)-(5-phospho-D-ribosyl)glycinamide from N(1)-(5-phospho-D-ribosyl)glycinamide (10-formyl THF route): step 1/1.</text>
</comment>
<keyword evidence="2 4" id="KW-0808">Transferase</keyword>
<accession>A0A0R2A3T7</accession>
<feature type="binding site" evidence="4">
    <location>
        <position position="107"/>
    </location>
    <ligand>
        <name>(6R)-10-formyltetrahydrofolate</name>
        <dbReference type="ChEBI" id="CHEBI:195366"/>
    </ligand>
</feature>
<dbReference type="InterPro" id="IPR004607">
    <property type="entry name" value="GART"/>
</dbReference>
<reference evidence="6 7" key="1">
    <citation type="journal article" date="2015" name="Genome Announc.">
        <title>Expanding the biotechnology potential of lactobacilli through comparative genomics of 213 strains and associated genera.</title>
        <authorList>
            <person name="Sun Z."/>
            <person name="Harris H.M."/>
            <person name="McCann A."/>
            <person name="Guo C."/>
            <person name="Argimon S."/>
            <person name="Zhang W."/>
            <person name="Yang X."/>
            <person name="Jeffery I.B."/>
            <person name="Cooney J.C."/>
            <person name="Kagawa T.F."/>
            <person name="Liu W."/>
            <person name="Song Y."/>
            <person name="Salvetti E."/>
            <person name="Wrobel A."/>
            <person name="Rasinkangas P."/>
            <person name="Parkhill J."/>
            <person name="Rea M.C."/>
            <person name="O'Sullivan O."/>
            <person name="Ritari J."/>
            <person name="Douillard F.P."/>
            <person name="Paul Ross R."/>
            <person name="Yang R."/>
            <person name="Briner A.E."/>
            <person name="Felis G.E."/>
            <person name="de Vos W.M."/>
            <person name="Barrangou R."/>
            <person name="Klaenhammer T.R."/>
            <person name="Caufield P.W."/>
            <person name="Cui Y."/>
            <person name="Zhang H."/>
            <person name="O'Toole P.W."/>
        </authorList>
    </citation>
    <scope>NUCLEOTIDE SEQUENCE [LARGE SCALE GENOMIC DNA]</scope>
    <source>
        <strain evidence="6 7">DSM 20634</strain>
    </source>
</reference>
<dbReference type="Gene3D" id="3.40.50.170">
    <property type="entry name" value="Formyl transferase, N-terminal domain"/>
    <property type="match status" value="1"/>
</dbReference>
<dbReference type="GO" id="GO:0005829">
    <property type="term" value="C:cytosol"/>
    <property type="evidence" value="ECO:0007669"/>
    <property type="project" value="TreeGrafter"/>
</dbReference>
<dbReference type="STRING" id="1423813.FC26_GL001733"/>
<feature type="binding site" evidence="4">
    <location>
        <begin position="12"/>
        <end position="14"/>
    </location>
    <ligand>
        <name>N(1)-(5-phospho-beta-D-ribosyl)glycinamide</name>
        <dbReference type="ChEBI" id="CHEBI:143788"/>
    </ligand>
</feature>
<dbReference type="Pfam" id="PF00551">
    <property type="entry name" value="Formyl_trans_N"/>
    <property type="match status" value="1"/>
</dbReference>
<sequence>MIKIAVFASGTGTNFVALYDHIKQAQLPIEITRVICDQPKAAVLDRARERQIPIWTHRLKEFEGKEAYEQAILTQVQADNAQLLVLAGYMRIVTQVLLNAYAGKIINIHPALLPSFPGRHGIEDAFDYGVKVTGVTVHYVDSGVDSGPVIAQQPVAILPEDSVESLAMKIHDVEHELYFESLCQVLRDQGLLTVQDNG</sequence>
<feature type="binding site" evidence="4">
    <location>
        <position position="65"/>
    </location>
    <ligand>
        <name>(6R)-10-formyltetrahydrofolate</name>
        <dbReference type="ChEBI" id="CHEBI:195366"/>
    </ligand>
</feature>